<dbReference type="Proteomes" id="UP001285352">
    <property type="component" value="Unassembled WGS sequence"/>
</dbReference>
<accession>A0ABU4UUZ0</accession>
<sequence>MEFIHGGAFLFRERDDDRLLNGLRDGLDRVAEERHPAGGAAGHVVVVDLQSEGLEQLPREFVRQLGQLDRRDGQEVEQTWIRCVLHLVLRLGQLRSQPLDLALKLRPPLVDVSNEVLVDIGQLQVADEVLPLGLGLGDRSAQRGDLGLAILLRVLVEFLEAGGQQLAPVLPEDLVREELGEPLHHAVLADPVGRGRVPLWNPSLLRRTDVVGVLMLRLAVEATLAEHAEDVAAQPVGPLGLRIATLARGA</sequence>
<comment type="caution">
    <text evidence="1">The sequence shown here is derived from an EMBL/GenBank/DDBJ whole genome shotgun (WGS) entry which is preliminary data.</text>
</comment>
<evidence type="ECO:0000313" key="1">
    <source>
        <dbReference type="EMBL" id="MDX8143322.1"/>
    </source>
</evidence>
<dbReference type="RefSeq" id="WP_319975586.1">
    <property type="nucleotide sequence ID" value="NZ_JAXAVU010000007.1"/>
</dbReference>
<evidence type="ECO:0000313" key="2">
    <source>
        <dbReference type="Proteomes" id="UP001285352"/>
    </source>
</evidence>
<reference evidence="1 2" key="1">
    <citation type="submission" date="2023-11" db="EMBL/GenBank/DDBJ databases">
        <title>Lentzea sokolovensis, sp. nov., Lentzea kristufkii, sp. nov., and Lentzea miocenensis, sp. nov., rare actinobacteria from Sokolov Coal Basin, Miocene lacustrine sediment, Czech Republic.</title>
        <authorList>
            <person name="Lara A."/>
            <person name="Kotroba L."/>
            <person name="Nouioui I."/>
            <person name="Neumann-Schaal M."/>
            <person name="Mast Y."/>
            <person name="Chronakova A."/>
        </authorList>
    </citation>
    <scope>NUCLEOTIDE SEQUENCE [LARGE SCALE GENOMIC DNA]</scope>
    <source>
        <strain evidence="1 2">BCCO 10_0061</strain>
    </source>
</reference>
<name>A0ABU4UUZ0_9PSEU</name>
<dbReference type="EMBL" id="JAXAVU010000007">
    <property type="protein sequence ID" value="MDX8143322.1"/>
    <property type="molecule type" value="Genomic_DNA"/>
</dbReference>
<organism evidence="1 2">
    <name type="scientific">Lentzea sokolovensis</name>
    <dbReference type="NCBI Taxonomy" id="3095429"/>
    <lineage>
        <taxon>Bacteria</taxon>
        <taxon>Bacillati</taxon>
        <taxon>Actinomycetota</taxon>
        <taxon>Actinomycetes</taxon>
        <taxon>Pseudonocardiales</taxon>
        <taxon>Pseudonocardiaceae</taxon>
        <taxon>Lentzea</taxon>
    </lineage>
</organism>
<proteinExistence type="predicted"/>
<protein>
    <submittedName>
        <fullName evidence="1">Uncharacterized protein</fullName>
    </submittedName>
</protein>
<gene>
    <name evidence="1" type="ORF">SK854_14430</name>
</gene>
<keyword evidence="2" id="KW-1185">Reference proteome</keyword>